<dbReference type="PROSITE" id="PS50126">
    <property type="entry name" value="S1"/>
    <property type="match status" value="1"/>
</dbReference>
<protein>
    <submittedName>
        <fullName evidence="5">RNA binding protein, contains ribosomal protein S1 domain</fullName>
    </submittedName>
    <submittedName>
        <fullName evidence="4">RNA-binding protein S1</fullName>
    </submittedName>
</protein>
<proteinExistence type="predicted"/>
<dbReference type="Pfam" id="PF00575">
    <property type="entry name" value="S1"/>
    <property type="match status" value="1"/>
</dbReference>
<sequence>MAIEVGSLLEGRVTGITRFGAFVELAEGVTGLVHISEVDDAYVVDIHDFLKVGDVVKVKVLRVEPGGKIALSIRQAKPGASSQRPRGRKGDRQLGFEDKLNRFLKDSEERLRSLRRSLDPKRGGRGSRRP</sequence>
<dbReference type="SMART" id="SM00316">
    <property type="entry name" value="S1"/>
    <property type="match status" value="1"/>
</dbReference>
<dbReference type="PANTHER" id="PTHR10724">
    <property type="entry name" value="30S RIBOSOMAL PROTEIN S1"/>
    <property type="match status" value="1"/>
</dbReference>
<dbReference type="InterPro" id="IPR012340">
    <property type="entry name" value="NA-bd_OB-fold"/>
</dbReference>
<evidence type="ECO:0000313" key="5">
    <source>
        <dbReference type="EMBL" id="PTQ53038.1"/>
    </source>
</evidence>
<name>A0A132N199_HYDSH</name>
<evidence type="ECO:0000256" key="1">
    <source>
        <dbReference type="ARBA" id="ARBA00025604"/>
    </source>
</evidence>
<keyword evidence="6" id="KW-1185">Reference proteome</keyword>
<dbReference type="EMBL" id="PEBV01000017">
    <property type="protein sequence ID" value="PTQ53038.1"/>
    <property type="molecule type" value="Genomic_DNA"/>
</dbReference>
<dbReference type="InterPro" id="IPR050437">
    <property type="entry name" value="Ribos_protein_bS1-like"/>
</dbReference>
<dbReference type="GO" id="GO:0003735">
    <property type="term" value="F:structural constituent of ribosome"/>
    <property type="evidence" value="ECO:0007669"/>
    <property type="project" value="TreeGrafter"/>
</dbReference>
<dbReference type="Proteomes" id="UP000243024">
    <property type="component" value="Unassembled WGS sequence"/>
</dbReference>
<reference evidence="4 6" key="1">
    <citation type="submission" date="2015-09" db="EMBL/GenBank/DDBJ databases">
        <title>Draft genome sequence of Hydrogenibacillus schlegelii DSM 2000.</title>
        <authorList>
            <person name="Hemp J."/>
        </authorList>
    </citation>
    <scope>NUCLEOTIDE SEQUENCE [LARGE SCALE GENOMIC DNA]</scope>
    <source>
        <strain evidence="4 6">MA 48</strain>
    </source>
</reference>
<dbReference type="FunFam" id="2.40.50.140:FF:000103">
    <property type="entry name" value="protein RRP5 homolog"/>
    <property type="match status" value="1"/>
</dbReference>
<dbReference type="InterPro" id="IPR003029">
    <property type="entry name" value="S1_domain"/>
</dbReference>
<organism evidence="4 6">
    <name type="scientific">Hydrogenibacillus schlegelii</name>
    <name type="common">Bacillus schlegelii</name>
    <dbReference type="NCBI Taxonomy" id="1484"/>
    <lineage>
        <taxon>Bacteria</taxon>
        <taxon>Bacillati</taxon>
        <taxon>Bacillota</taxon>
        <taxon>Bacilli</taxon>
        <taxon>Bacillales</taxon>
        <taxon>Bacillales Family X. Incertae Sedis</taxon>
        <taxon>Hydrogenibacillus</taxon>
    </lineage>
</organism>
<evidence type="ECO:0000313" key="7">
    <source>
        <dbReference type="Proteomes" id="UP000244180"/>
    </source>
</evidence>
<keyword evidence="5" id="KW-0689">Ribosomal protein</keyword>
<keyword evidence="5" id="KW-0687">Ribonucleoprotein</keyword>
<evidence type="ECO:0000313" key="6">
    <source>
        <dbReference type="Proteomes" id="UP000243024"/>
    </source>
</evidence>
<evidence type="ECO:0000256" key="2">
    <source>
        <dbReference type="SAM" id="MobiDB-lite"/>
    </source>
</evidence>
<dbReference type="GO" id="GO:0003729">
    <property type="term" value="F:mRNA binding"/>
    <property type="evidence" value="ECO:0007669"/>
    <property type="project" value="TreeGrafter"/>
</dbReference>
<dbReference type="EMBL" id="JXBB01000023">
    <property type="protein sequence ID" value="OAR04099.1"/>
    <property type="molecule type" value="Genomic_DNA"/>
</dbReference>
<dbReference type="GO" id="GO:0005840">
    <property type="term" value="C:ribosome"/>
    <property type="evidence" value="ECO:0007669"/>
    <property type="project" value="UniProtKB-KW"/>
</dbReference>
<gene>
    <name evidence="5" type="ORF">HSCHL_2115</name>
    <name evidence="4" type="ORF">SA87_06420</name>
</gene>
<dbReference type="Proteomes" id="UP000244180">
    <property type="component" value="Unassembled WGS sequence"/>
</dbReference>
<evidence type="ECO:0000259" key="3">
    <source>
        <dbReference type="PROSITE" id="PS50126"/>
    </source>
</evidence>
<dbReference type="GO" id="GO:0006412">
    <property type="term" value="P:translation"/>
    <property type="evidence" value="ECO:0007669"/>
    <property type="project" value="TreeGrafter"/>
</dbReference>
<evidence type="ECO:0000313" key="4">
    <source>
        <dbReference type="EMBL" id="OAR04099.1"/>
    </source>
</evidence>
<accession>A0A132N199</accession>
<feature type="region of interest" description="Disordered" evidence="2">
    <location>
        <begin position="74"/>
        <end position="96"/>
    </location>
</feature>
<dbReference type="RefSeq" id="WP_066201212.1">
    <property type="nucleotide sequence ID" value="NZ_CBCSAS010000041.1"/>
</dbReference>
<dbReference type="Gene3D" id="2.40.50.140">
    <property type="entry name" value="Nucleic acid-binding proteins"/>
    <property type="match status" value="1"/>
</dbReference>
<dbReference type="AlphaFoldDB" id="A0A132N199"/>
<dbReference type="SUPFAM" id="SSF50249">
    <property type="entry name" value="Nucleic acid-binding proteins"/>
    <property type="match status" value="1"/>
</dbReference>
<comment type="caution">
    <text evidence="4">The sequence shown here is derived from an EMBL/GenBank/DDBJ whole genome shotgun (WGS) entry which is preliminary data.</text>
</comment>
<dbReference type="STRING" id="1484.SA87_06420"/>
<dbReference type="OrthoDB" id="9810507at2"/>
<comment type="function">
    <text evidence="1">Binds mRNA; thus facilitating recognition of the initiation point. It is needed to translate mRNA with a short Shine-Dalgarno (SD) purine-rich sequence.</text>
</comment>
<reference evidence="5 7" key="2">
    <citation type="submission" date="2017-08" db="EMBL/GenBank/DDBJ databases">
        <title>Burning lignite coal seam in the remote Altai Mountains harbors a hydrogen-driven thermophilic microbial community.</title>
        <authorList>
            <person name="Kadnikov V.V."/>
            <person name="Mardanov A.V."/>
            <person name="Ivasenko D."/>
            <person name="Beletsky A.V."/>
            <person name="Karnachuk O.V."/>
            <person name="Ravin N.V."/>
        </authorList>
    </citation>
    <scope>NUCLEOTIDE SEQUENCE [LARGE SCALE GENOMIC DNA]</scope>
    <source>
        <strain evidence="5">AL33</strain>
    </source>
</reference>
<feature type="domain" description="S1 motif" evidence="3">
    <location>
        <begin position="6"/>
        <end position="74"/>
    </location>
</feature>